<keyword evidence="3" id="KW-0347">Helicase</keyword>
<dbReference type="GO" id="GO:0005524">
    <property type="term" value="F:ATP binding"/>
    <property type="evidence" value="ECO:0007669"/>
    <property type="project" value="UniProtKB-KW"/>
</dbReference>
<dbReference type="EMBL" id="CACRUE010000024">
    <property type="protein sequence ID" value="VYU02692.1"/>
    <property type="molecule type" value="Genomic_DNA"/>
</dbReference>
<keyword evidence="2" id="KW-0378">Hydrolase</keyword>
<keyword evidence="4" id="KW-0067">ATP-binding</keyword>
<dbReference type="InterPro" id="IPR014016">
    <property type="entry name" value="UvrD-like_ATP-bd"/>
</dbReference>
<evidence type="ECO:0000256" key="1">
    <source>
        <dbReference type="ARBA" id="ARBA00022741"/>
    </source>
</evidence>
<name>A0A6N3BFK3_9FIRM</name>
<dbReference type="GO" id="GO:0016787">
    <property type="term" value="F:hydrolase activity"/>
    <property type="evidence" value="ECO:0007669"/>
    <property type="project" value="UniProtKB-KW"/>
</dbReference>
<feature type="domain" description="UvrD-like helicase ATP-binding" evidence="5">
    <location>
        <begin position="11"/>
        <end position="241"/>
    </location>
</feature>
<proteinExistence type="predicted"/>
<evidence type="ECO:0000256" key="2">
    <source>
        <dbReference type="ARBA" id="ARBA00022801"/>
    </source>
</evidence>
<dbReference type="Pfam" id="PF00580">
    <property type="entry name" value="UvrD-helicase"/>
    <property type="match status" value="1"/>
</dbReference>
<evidence type="ECO:0000313" key="6">
    <source>
        <dbReference type="EMBL" id="VYU02692.1"/>
    </source>
</evidence>
<keyword evidence="1" id="KW-0547">Nucleotide-binding</keyword>
<evidence type="ECO:0000256" key="4">
    <source>
        <dbReference type="ARBA" id="ARBA00022840"/>
    </source>
</evidence>
<protein>
    <recommendedName>
        <fullName evidence="5">UvrD-like helicase ATP-binding domain-containing protein</fullName>
    </recommendedName>
</protein>
<dbReference type="InterPro" id="IPR027417">
    <property type="entry name" value="P-loop_NTPase"/>
</dbReference>
<organism evidence="6">
    <name type="scientific">Intestinibacter bartlettii</name>
    <dbReference type="NCBI Taxonomy" id="261299"/>
    <lineage>
        <taxon>Bacteria</taxon>
        <taxon>Bacillati</taxon>
        <taxon>Bacillota</taxon>
        <taxon>Clostridia</taxon>
        <taxon>Peptostreptococcales</taxon>
        <taxon>Peptostreptococcaceae</taxon>
        <taxon>Intestinibacter</taxon>
    </lineage>
</organism>
<sequence length="621" mass="73280">MIVKLKEKNEILQNYIQIIKDNNFKSNDILIFTDNSVASLNYIRQIDINISEELKIRTYSQFVREEVTTYWPIILSSCKNIIKKDLVPTFISTNLKTYIFEKNIEEMRNKNSYFEDVTGTNRAIASNIMNNLDHATYNEIDYKNIGEKIYNSKANKDNINNKSYIQMNEIIEEYMDEMISNSIIDNTISIYLYNNYLLKDKIYKDQLAKRYNYLFVDDLQNISASQVSLIEFFEEKEKQIYLYLDNSKYFSSFIKNDLKYIHNKLLIQEENYSNIGIFDLINMPAKIELDQSSQLYGEMIDNIALKIKKLVEQGVSKKDIVIINPINTPVLDYEISNKLSSKNIDILTIKNNSKLIDYQYGNVLYVAVTIYCKKQQYIKEEEYINFIQILFNLNRLEAYRVYKNRDNDENYKSVIKYIDTKRDEKLNIGEFLTKFYIDNVLNLKEGLNNVFICKNIISESEAFVDALEKLNLKDNKDADEIFIISLKKFIKDYFIARDIEDIKNKDAVLITTPYSYIANNIDRKIQIWVDIGSNTWNMKIEKDLANPLVLKKSFKDGEIYTSEMEETYKKYYMYNTLYNLLKNAENIYAYKSEYSINGYIQEGGLYSTILRLIDRGGENID</sequence>
<dbReference type="InterPro" id="IPR013986">
    <property type="entry name" value="DExx_box_DNA_helicase_dom_sf"/>
</dbReference>
<reference evidence="6" key="1">
    <citation type="submission" date="2019-11" db="EMBL/GenBank/DDBJ databases">
        <authorList>
            <person name="Feng L."/>
        </authorList>
    </citation>
    <scope>NUCLEOTIDE SEQUENCE</scope>
    <source>
        <strain evidence="6">IbartlettiiLFYP30</strain>
    </source>
</reference>
<dbReference type="Gene3D" id="1.10.10.160">
    <property type="match status" value="1"/>
</dbReference>
<dbReference type="RefSeq" id="WP_156530806.1">
    <property type="nucleotide sequence ID" value="NZ_CACRUE010000024.1"/>
</dbReference>
<gene>
    <name evidence="6" type="ORF">IBLFYP30_01557</name>
</gene>
<dbReference type="GO" id="GO:0004386">
    <property type="term" value="F:helicase activity"/>
    <property type="evidence" value="ECO:0007669"/>
    <property type="project" value="UniProtKB-KW"/>
</dbReference>
<dbReference type="AlphaFoldDB" id="A0A6N3BFK3"/>
<dbReference type="SUPFAM" id="SSF52540">
    <property type="entry name" value="P-loop containing nucleoside triphosphate hydrolases"/>
    <property type="match status" value="1"/>
</dbReference>
<evidence type="ECO:0000256" key="3">
    <source>
        <dbReference type="ARBA" id="ARBA00022806"/>
    </source>
</evidence>
<dbReference type="Gene3D" id="3.40.50.300">
    <property type="entry name" value="P-loop containing nucleotide triphosphate hydrolases"/>
    <property type="match status" value="1"/>
</dbReference>
<accession>A0A6N3BFK3</accession>
<evidence type="ECO:0000259" key="5">
    <source>
        <dbReference type="Pfam" id="PF00580"/>
    </source>
</evidence>